<reference evidence="3" key="2">
    <citation type="submission" date="2014-07" db="EMBL/GenBank/DDBJ databases">
        <authorList>
            <person name="Hull J."/>
        </authorList>
    </citation>
    <scope>NUCLEOTIDE SEQUENCE</scope>
</reference>
<evidence type="ECO:0000256" key="1">
    <source>
        <dbReference type="SAM" id="MobiDB-lite"/>
    </source>
</evidence>
<feature type="compositionally biased region" description="Basic and acidic residues" evidence="1">
    <location>
        <begin position="66"/>
        <end position="81"/>
    </location>
</feature>
<feature type="region of interest" description="Disordered" evidence="1">
    <location>
        <begin position="66"/>
        <end position="87"/>
    </location>
</feature>
<keyword evidence="2" id="KW-0732">Signal</keyword>
<sequence>MKALTVLLCLAGAVATVNTSSLSSVMASPTESEDPELTEQWSQHKDAIMLRLEENDADLKRQYKEQLEKIESSSGEEKESAQQRADSLQQEILKSELVISRLKNV</sequence>
<evidence type="ECO:0000313" key="3">
    <source>
        <dbReference type="EMBL" id="JAG20427.1"/>
    </source>
</evidence>
<protein>
    <submittedName>
        <fullName evidence="3">Lipase chaperone</fullName>
    </submittedName>
</protein>
<feature type="compositionally biased region" description="Polar residues" evidence="1">
    <location>
        <begin position="21"/>
        <end position="30"/>
    </location>
</feature>
<feature type="signal peptide" evidence="2">
    <location>
        <begin position="1"/>
        <end position="19"/>
    </location>
</feature>
<dbReference type="AlphaFoldDB" id="A0A0A9XI77"/>
<proteinExistence type="predicted"/>
<organism evidence="3">
    <name type="scientific">Lygus hesperus</name>
    <name type="common">Western plant bug</name>
    <dbReference type="NCBI Taxonomy" id="30085"/>
    <lineage>
        <taxon>Eukaryota</taxon>
        <taxon>Metazoa</taxon>
        <taxon>Ecdysozoa</taxon>
        <taxon>Arthropoda</taxon>
        <taxon>Hexapoda</taxon>
        <taxon>Insecta</taxon>
        <taxon>Pterygota</taxon>
        <taxon>Neoptera</taxon>
        <taxon>Paraneoptera</taxon>
        <taxon>Hemiptera</taxon>
        <taxon>Heteroptera</taxon>
        <taxon>Panheteroptera</taxon>
        <taxon>Cimicomorpha</taxon>
        <taxon>Miridae</taxon>
        <taxon>Mirini</taxon>
        <taxon>Lygus</taxon>
    </lineage>
</organism>
<dbReference type="EMBL" id="GBHO01023177">
    <property type="protein sequence ID" value="JAG20427.1"/>
    <property type="molecule type" value="Transcribed_RNA"/>
</dbReference>
<feature type="region of interest" description="Disordered" evidence="1">
    <location>
        <begin position="21"/>
        <end position="43"/>
    </location>
</feature>
<gene>
    <name evidence="3" type="primary">lifO</name>
    <name evidence="3" type="ORF">CM83_37538</name>
</gene>
<feature type="chain" id="PRO_5002052964" evidence="2">
    <location>
        <begin position="20"/>
        <end position="105"/>
    </location>
</feature>
<name>A0A0A9XI77_LYGHE</name>
<accession>A0A0A9XI77</accession>
<evidence type="ECO:0000256" key="2">
    <source>
        <dbReference type="SAM" id="SignalP"/>
    </source>
</evidence>
<reference evidence="3" key="1">
    <citation type="journal article" date="2014" name="PLoS ONE">
        <title>Transcriptome-Based Identification of ABC Transporters in the Western Tarnished Plant Bug Lygus hesperus.</title>
        <authorList>
            <person name="Hull J.J."/>
            <person name="Chaney K."/>
            <person name="Geib S.M."/>
            <person name="Fabrick J.A."/>
            <person name="Brent C.S."/>
            <person name="Walsh D."/>
            <person name="Lavine L.C."/>
        </authorList>
    </citation>
    <scope>NUCLEOTIDE SEQUENCE</scope>
</reference>